<gene>
    <name evidence="3" type="ORF">PXEA_LOCUS3706</name>
</gene>
<sequence>MVNLTYLTPFPFRLLYVILYSTQVSSAAKSLCMWVRAMEVYGRVYRVVEPKRQRLQQAESVLREKQAQLAAAQKKLDEVNAEMRRLQQEYNEKVN</sequence>
<organism evidence="3 4">
    <name type="scientific">Protopolystoma xenopodis</name>
    <dbReference type="NCBI Taxonomy" id="117903"/>
    <lineage>
        <taxon>Eukaryota</taxon>
        <taxon>Metazoa</taxon>
        <taxon>Spiralia</taxon>
        <taxon>Lophotrochozoa</taxon>
        <taxon>Platyhelminthes</taxon>
        <taxon>Monogenea</taxon>
        <taxon>Polyopisthocotylea</taxon>
        <taxon>Polystomatidea</taxon>
        <taxon>Polystomatidae</taxon>
        <taxon>Protopolystoma</taxon>
    </lineage>
</organism>
<comment type="caution">
    <text evidence="3">The sequence shown here is derived from an EMBL/GenBank/DDBJ whole genome shotgun (WGS) entry which is preliminary data.</text>
</comment>
<keyword evidence="4" id="KW-1185">Reference proteome</keyword>
<keyword evidence="1" id="KW-0175">Coiled coil</keyword>
<dbReference type="GO" id="GO:0005930">
    <property type="term" value="C:axoneme"/>
    <property type="evidence" value="ECO:0007669"/>
    <property type="project" value="TreeGrafter"/>
</dbReference>
<reference evidence="3" key="1">
    <citation type="submission" date="2018-11" db="EMBL/GenBank/DDBJ databases">
        <authorList>
            <consortium name="Pathogen Informatics"/>
        </authorList>
    </citation>
    <scope>NUCLEOTIDE SEQUENCE</scope>
</reference>
<dbReference type="PANTHER" id="PTHR10676">
    <property type="entry name" value="DYNEIN HEAVY CHAIN FAMILY PROTEIN"/>
    <property type="match status" value="1"/>
</dbReference>
<dbReference type="InterPro" id="IPR024743">
    <property type="entry name" value="Dynein_HC_stalk"/>
</dbReference>
<dbReference type="GO" id="GO:0097729">
    <property type="term" value="C:9+2 motile cilium"/>
    <property type="evidence" value="ECO:0007669"/>
    <property type="project" value="TreeGrafter"/>
</dbReference>
<proteinExistence type="predicted"/>
<dbReference type="InterPro" id="IPR026983">
    <property type="entry name" value="DHC"/>
</dbReference>
<dbReference type="Pfam" id="PF12777">
    <property type="entry name" value="MT"/>
    <property type="match status" value="1"/>
</dbReference>
<evidence type="ECO:0000313" key="4">
    <source>
        <dbReference type="Proteomes" id="UP000784294"/>
    </source>
</evidence>
<protein>
    <recommendedName>
        <fullName evidence="2">Dynein heavy chain coiled coil stalk domain-containing protein</fullName>
    </recommendedName>
</protein>
<dbReference type="EMBL" id="CAAALY010008515">
    <property type="protein sequence ID" value="VEL10266.1"/>
    <property type="molecule type" value="Genomic_DNA"/>
</dbReference>
<dbReference type="Proteomes" id="UP000784294">
    <property type="component" value="Unassembled WGS sequence"/>
</dbReference>
<dbReference type="GO" id="GO:0051959">
    <property type="term" value="F:dynein light intermediate chain binding"/>
    <property type="evidence" value="ECO:0007669"/>
    <property type="project" value="InterPro"/>
</dbReference>
<dbReference type="GO" id="GO:0045505">
    <property type="term" value="F:dynein intermediate chain binding"/>
    <property type="evidence" value="ECO:0007669"/>
    <property type="project" value="InterPro"/>
</dbReference>
<name>A0A3S5A2Q2_9PLAT</name>
<evidence type="ECO:0000259" key="2">
    <source>
        <dbReference type="Pfam" id="PF12777"/>
    </source>
</evidence>
<dbReference type="GO" id="GO:0030286">
    <property type="term" value="C:dynein complex"/>
    <property type="evidence" value="ECO:0007669"/>
    <property type="project" value="InterPro"/>
</dbReference>
<dbReference type="GO" id="GO:0008569">
    <property type="term" value="F:minus-end-directed microtubule motor activity"/>
    <property type="evidence" value="ECO:0007669"/>
    <property type="project" value="TreeGrafter"/>
</dbReference>
<dbReference type="GO" id="GO:0060294">
    <property type="term" value="P:cilium movement involved in cell motility"/>
    <property type="evidence" value="ECO:0007669"/>
    <property type="project" value="TreeGrafter"/>
</dbReference>
<dbReference type="Gene3D" id="1.20.920.20">
    <property type="match status" value="1"/>
</dbReference>
<evidence type="ECO:0000313" key="3">
    <source>
        <dbReference type="EMBL" id="VEL10266.1"/>
    </source>
</evidence>
<feature type="coiled-coil region" evidence="1">
    <location>
        <begin position="55"/>
        <end position="89"/>
    </location>
</feature>
<feature type="domain" description="Dynein heavy chain coiled coil stalk" evidence="2">
    <location>
        <begin position="24"/>
        <end position="91"/>
    </location>
</feature>
<evidence type="ECO:0000256" key="1">
    <source>
        <dbReference type="SAM" id="Coils"/>
    </source>
</evidence>
<accession>A0A3S5A2Q2</accession>
<dbReference type="PANTHER" id="PTHR10676:SF183">
    <property type="entry name" value="DYNEIN AXONEMAL HEAVY CHAIN 2"/>
    <property type="match status" value="1"/>
</dbReference>
<dbReference type="OrthoDB" id="6136670at2759"/>
<dbReference type="AlphaFoldDB" id="A0A3S5A2Q2"/>